<dbReference type="VEuPathDB" id="AmoebaDB:EHI8A_023340"/>
<dbReference type="AlphaFoldDB" id="A0A5K1UD75"/>
<name>A0A5K1UD75_ENTHI</name>
<organism evidence="1 2">
    <name type="scientific">Entamoeba histolytica</name>
    <dbReference type="NCBI Taxonomy" id="5759"/>
    <lineage>
        <taxon>Eukaryota</taxon>
        <taxon>Amoebozoa</taxon>
        <taxon>Evosea</taxon>
        <taxon>Archamoebae</taxon>
        <taxon>Mastigamoebida</taxon>
        <taxon>Entamoebidae</taxon>
        <taxon>Entamoeba</taxon>
    </lineage>
</organism>
<dbReference type="OMA" id="MSDCSER"/>
<reference evidence="1 2" key="1">
    <citation type="submission" date="2016-05" db="EMBL/GenBank/DDBJ databases">
        <title>First whole genome sequencing of Entamoeba histolytica HM1:IMSS-clone-6.</title>
        <authorList>
            <person name="Mukherjee Avik.K."/>
            <person name="Izumyama S."/>
            <person name="Nakada-Tsukui K."/>
            <person name="Nozaki T."/>
        </authorList>
    </citation>
    <scope>NUCLEOTIDE SEQUENCE [LARGE SCALE GENOMIC DNA]</scope>
    <source>
        <strain evidence="1 2">HM1:IMSS clone 6</strain>
    </source>
</reference>
<protein>
    <submittedName>
        <fullName evidence="1">Uncharacterized protein</fullName>
    </submittedName>
</protein>
<dbReference type="Gene3D" id="3.90.980.20">
    <property type="match status" value="1"/>
</dbReference>
<dbReference type="VEuPathDB" id="AmoebaDB:EHI_021320"/>
<comment type="caution">
    <text evidence="1">The sequence shown here is derived from an EMBL/GenBank/DDBJ whole genome shotgun (WGS) entry which is preliminary data.</text>
</comment>
<dbReference type="VEuPathDB" id="AmoebaDB:KM1_033910"/>
<gene>
    <name evidence="1" type="ORF">CL6EHI_021320</name>
</gene>
<dbReference type="VEuPathDB" id="AmoebaDB:EHI7A_014130"/>
<dbReference type="VEuPathDB" id="AmoebaDB:EHI5A_029860"/>
<evidence type="ECO:0000313" key="1">
    <source>
        <dbReference type="EMBL" id="GAT94516.1"/>
    </source>
</evidence>
<dbReference type="Proteomes" id="UP000078387">
    <property type="component" value="Unassembled WGS sequence"/>
</dbReference>
<dbReference type="FunFam" id="3.90.980.20:FF:000006">
    <property type="entry name" value="Uncharacterized protein"/>
    <property type="match status" value="1"/>
</dbReference>
<proteinExistence type="predicted"/>
<accession>A0A5K1UD75</accession>
<sequence>MYSLENIDGNSSVKGPVPCHCLLCQKSEISEGQDLKMKTTKLCVMILKSLKLLKPENEFFSLKNDIKEFITNHWPILSKLKQFKTPNWRKALLDAFNHCNLIESGKDVCHNRGYYKLKDHSKQQSDSLTSKDINLYVKKEERKKEPLKQAKSHIQAIDYKYEILASIRTLQNQINHTNSLLVNCITPYIGNPYSGVSVIYGIETNNYHINTLNQLRDQMFYS</sequence>
<dbReference type="EMBL" id="BDEQ01000001">
    <property type="protein sequence ID" value="GAT94516.1"/>
    <property type="molecule type" value="Genomic_DNA"/>
</dbReference>
<evidence type="ECO:0000313" key="2">
    <source>
        <dbReference type="Proteomes" id="UP000078387"/>
    </source>
</evidence>